<name>A0A4Z2I3I7_9TELE</name>
<comment type="caution">
    <text evidence="2">The sequence shown here is derived from an EMBL/GenBank/DDBJ whole genome shotgun (WGS) entry which is preliminary data.</text>
</comment>
<evidence type="ECO:0000313" key="2">
    <source>
        <dbReference type="EMBL" id="TNN72035.1"/>
    </source>
</evidence>
<gene>
    <name evidence="2" type="ORF">EYF80_017823</name>
</gene>
<feature type="region of interest" description="Disordered" evidence="1">
    <location>
        <begin position="57"/>
        <end position="94"/>
    </location>
</feature>
<feature type="compositionally biased region" description="Gly residues" evidence="1">
    <location>
        <begin position="84"/>
        <end position="94"/>
    </location>
</feature>
<sequence>MSVLKPGVTLRGMGREKWLEAVWRQDSMCRPCPCQREQSGDSRAQRLEVVTISMSNARSKGRASLRLASSSSRNGLEGETSSSGGKGGSGMPTG</sequence>
<reference evidence="2 3" key="1">
    <citation type="submission" date="2019-03" db="EMBL/GenBank/DDBJ databases">
        <title>First draft genome of Liparis tanakae, snailfish: a comprehensive survey of snailfish specific genes.</title>
        <authorList>
            <person name="Kim W."/>
            <person name="Song I."/>
            <person name="Jeong J.-H."/>
            <person name="Kim D."/>
            <person name="Kim S."/>
            <person name="Ryu S."/>
            <person name="Song J.Y."/>
            <person name="Lee S.K."/>
        </authorList>
    </citation>
    <scope>NUCLEOTIDE SEQUENCE [LARGE SCALE GENOMIC DNA]</scope>
    <source>
        <tissue evidence="2">Muscle</tissue>
    </source>
</reference>
<dbReference type="Proteomes" id="UP000314294">
    <property type="component" value="Unassembled WGS sequence"/>
</dbReference>
<feature type="compositionally biased region" description="Low complexity" evidence="1">
    <location>
        <begin position="62"/>
        <end position="83"/>
    </location>
</feature>
<dbReference type="EMBL" id="SRLO01000143">
    <property type="protein sequence ID" value="TNN72035.1"/>
    <property type="molecule type" value="Genomic_DNA"/>
</dbReference>
<evidence type="ECO:0000256" key="1">
    <source>
        <dbReference type="SAM" id="MobiDB-lite"/>
    </source>
</evidence>
<protein>
    <submittedName>
        <fullName evidence="2">Uncharacterized protein</fullName>
    </submittedName>
</protein>
<keyword evidence="3" id="KW-1185">Reference proteome</keyword>
<accession>A0A4Z2I3I7</accession>
<organism evidence="2 3">
    <name type="scientific">Liparis tanakae</name>
    <name type="common">Tanaka's snailfish</name>
    <dbReference type="NCBI Taxonomy" id="230148"/>
    <lineage>
        <taxon>Eukaryota</taxon>
        <taxon>Metazoa</taxon>
        <taxon>Chordata</taxon>
        <taxon>Craniata</taxon>
        <taxon>Vertebrata</taxon>
        <taxon>Euteleostomi</taxon>
        <taxon>Actinopterygii</taxon>
        <taxon>Neopterygii</taxon>
        <taxon>Teleostei</taxon>
        <taxon>Neoteleostei</taxon>
        <taxon>Acanthomorphata</taxon>
        <taxon>Eupercaria</taxon>
        <taxon>Perciformes</taxon>
        <taxon>Cottioidei</taxon>
        <taxon>Cottales</taxon>
        <taxon>Liparidae</taxon>
        <taxon>Liparis</taxon>
    </lineage>
</organism>
<evidence type="ECO:0000313" key="3">
    <source>
        <dbReference type="Proteomes" id="UP000314294"/>
    </source>
</evidence>
<proteinExistence type="predicted"/>
<dbReference type="AlphaFoldDB" id="A0A4Z2I3I7"/>